<proteinExistence type="predicted"/>
<reference evidence="3" key="1">
    <citation type="submission" date="2009-12" db="EMBL/GenBank/DDBJ databases">
        <title>Sequence of Clostridiales genomosp. BVAB3 str. UPII9-5.</title>
        <authorList>
            <person name="Madupu R."/>
            <person name="Durkin A.S."/>
            <person name="Torralba M."/>
            <person name="Methe B."/>
            <person name="Sutton G.G."/>
            <person name="Strausberg R.L."/>
            <person name="Nelson K.E."/>
        </authorList>
    </citation>
    <scope>NUCLEOTIDE SEQUENCE [LARGE SCALE GENOMIC DNA]</scope>
    <source>
        <strain evidence="3">W1219</strain>
    </source>
</reference>
<evidence type="ECO:0000313" key="3">
    <source>
        <dbReference type="Proteomes" id="UP000005017"/>
    </source>
</evidence>
<keyword evidence="1" id="KW-0175">Coiled coil</keyword>
<protein>
    <submittedName>
        <fullName evidence="2">Uncharacterized protein</fullName>
    </submittedName>
</protein>
<sequence length="109" mass="13146">MDLEQIKKLLDLDEKTRKEVAAAHEEKNQLLAKIAIEEQRLSKEVWDKVHVTIEQKEKEMVKEVADEKKRLEGRFNKNKEKLEKQFSSHRDEWIEMLSKRVTSLEEYHE</sequence>
<evidence type="ECO:0000256" key="1">
    <source>
        <dbReference type="SAM" id="Coils"/>
    </source>
</evidence>
<dbReference type="RefSeq" id="WP_006627687.1">
    <property type="nucleotide sequence ID" value="NZ_ADFR01000016.1"/>
</dbReference>
<keyword evidence="3" id="KW-1185">Reference proteome</keyword>
<dbReference type="AlphaFoldDB" id="D2MQM4"/>
<dbReference type="Proteomes" id="UP000005017">
    <property type="component" value="Unassembled WGS sequence"/>
</dbReference>
<dbReference type="Gene3D" id="1.20.5.2950">
    <property type="match status" value="1"/>
</dbReference>
<gene>
    <name evidence="2" type="ORF">HMPREF9013_0577</name>
</gene>
<accession>D2MQM4</accession>
<evidence type="ECO:0000313" key="2">
    <source>
        <dbReference type="EMBL" id="EFC05293.1"/>
    </source>
</evidence>
<dbReference type="EMBL" id="ADFR01000016">
    <property type="protein sequence ID" value="EFC05293.1"/>
    <property type="molecule type" value="Genomic_DNA"/>
</dbReference>
<comment type="caution">
    <text evidence="2">The sequence shown here is derived from an EMBL/GenBank/DDBJ whole genome shotgun (WGS) entry which is preliminary data.</text>
</comment>
<dbReference type="STRING" id="679192.HMPREF9013_0577"/>
<name>D2MQM4_9FIRM</name>
<feature type="coiled-coil region" evidence="1">
    <location>
        <begin position="20"/>
        <end position="85"/>
    </location>
</feature>
<organism evidence="2 3">
    <name type="scientific">Bulleidia extructa W1219</name>
    <dbReference type="NCBI Taxonomy" id="679192"/>
    <lineage>
        <taxon>Bacteria</taxon>
        <taxon>Bacillati</taxon>
        <taxon>Bacillota</taxon>
        <taxon>Erysipelotrichia</taxon>
        <taxon>Erysipelotrichales</taxon>
        <taxon>Erysipelotrichaceae</taxon>
        <taxon>Bulleidia</taxon>
    </lineage>
</organism>